<protein>
    <submittedName>
        <fullName evidence="1">Uncharacterized protein</fullName>
    </submittedName>
</protein>
<dbReference type="RefSeq" id="XP_001791656.1">
    <property type="nucleotide sequence ID" value="XM_001791604.1"/>
</dbReference>
<proteinExistence type="predicted"/>
<dbReference type="InParanoid" id="Q0V4R9"/>
<evidence type="ECO:0000313" key="1">
    <source>
        <dbReference type="EMBL" id="EAT92490.1"/>
    </source>
</evidence>
<sequence length="65" mass="7236">MAYNFQGVFSTANAIHDSNLSMIFSRVGFDAQVQVQIFVAQPRDSSARLSAINTAKVEHHELIQK</sequence>
<name>Q0V4R9_PHANO</name>
<evidence type="ECO:0000313" key="2">
    <source>
        <dbReference type="Proteomes" id="UP000001055"/>
    </source>
</evidence>
<dbReference type="GeneID" id="5967587"/>
<reference evidence="2" key="1">
    <citation type="journal article" date="2007" name="Plant Cell">
        <title>Dothideomycete-plant interactions illuminated by genome sequencing and EST analysis of the wheat pathogen Stagonospora nodorum.</title>
        <authorList>
            <person name="Hane J.K."/>
            <person name="Lowe R.G."/>
            <person name="Solomon P.S."/>
            <person name="Tan K.C."/>
            <person name="Schoch C.L."/>
            <person name="Spatafora J.W."/>
            <person name="Crous P.W."/>
            <person name="Kodira C."/>
            <person name="Birren B.W."/>
            <person name="Galagan J.E."/>
            <person name="Torriani S.F."/>
            <person name="McDonald B.A."/>
            <person name="Oliver R.P."/>
        </authorList>
    </citation>
    <scope>NUCLEOTIDE SEQUENCE [LARGE SCALE GENOMIC DNA]</scope>
    <source>
        <strain evidence="2">SN15 / ATCC MYA-4574 / FGSC 10173</strain>
    </source>
</reference>
<dbReference type="AlphaFoldDB" id="Q0V4R9"/>
<dbReference type="EMBL" id="CH445325">
    <property type="protein sequence ID" value="EAT92490.1"/>
    <property type="molecule type" value="Genomic_DNA"/>
</dbReference>
<dbReference type="KEGG" id="pno:SNOG_00995"/>
<organism evidence="1 2">
    <name type="scientific">Phaeosphaeria nodorum (strain SN15 / ATCC MYA-4574 / FGSC 10173)</name>
    <name type="common">Glume blotch fungus</name>
    <name type="synonym">Parastagonospora nodorum</name>
    <dbReference type="NCBI Taxonomy" id="321614"/>
    <lineage>
        <taxon>Eukaryota</taxon>
        <taxon>Fungi</taxon>
        <taxon>Dikarya</taxon>
        <taxon>Ascomycota</taxon>
        <taxon>Pezizomycotina</taxon>
        <taxon>Dothideomycetes</taxon>
        <taxon>Pleosporomycetidae</taxon>
        <taxon>Pleosporales</taxon>
        <taxon>Pleosporineae</taxon>
        <taxon>Phaeosphaeriaceae</taxon>
        <taxon>Parastagonospora</taxon>
    </lineage>
</organism>
<accession>Q0V4R9</accession>
<gene>
    <name evidence="1" type="ORF">SNOG_00995</name>
</gene>
<dbReference type="Proteomes" id="UP000001055">
    <property type="component" value="Unassembled WGS sequence"/>
</dbReference>